<organism evidence="11 12">
    <name type="scientific">Hyphomicrobium facile</name>
    <dbReference type="NCBI Taxonomy" id="51670"/>
    <lineage>
        <taxon>Bacteria</taxon>
        <taxon>Pseudomonadati</taxon>
        <taxon>Pseudomonadota</taxon>
        <taxon>Alphaproteobacteria</taxon>
        <taxon>Hyphomicrobiales</taxon>
        <taxon>Hyphomicrobiaceae</taxon>
        <taxon>Hyphomicrobium</taxon>
    </lineage>
</organism>
<proteinExistence type="inferred from homology"/>
<dbReference type="Proteomes" id="UP000199423">
    <property type="component" value="Unassembled WGS sequence"/>
</dbReference>
<dbReference type="InterPro" id="IPR003439">
    <property type="entry name" value="ABC_transporter-like_ATP-bd"/>
</dbReference>
<dbReference type="NCBIfam" id="TIGR02868">
    <property type="entry name" value="CydC"/>
    <property type="match status" value="1"/>
</dbReference>
<evidence type="ECO:0000256" key="4">
    <source>
        <dbReference type="ARBA" id="ARBA00022741"/>
    </source>
</evidence>
<dbReference type="InterPro" id="IPR017871">
    <property type="entry name" value="ABC_transporter-like_CS"/>
</dbReference>
<dbReference type="PROSITE" id="PS50893">
    <property type="entry name" value="ABC_TRANSPORTER_2"/>
    <property type="match status" value="1"/>
</dbReference>
<dbReference type="EMBL" id="FPCH01000001">
    <property type="protein sequence ID" value="SFV29921.1"/>
    <property type="molecule type" value="Genomic_DNA"/>
</dbReference>
<dbReference type="GO" id="GO:0005886">
    <property type="term" value="C:plasma membrane"/>
    <property type="evidence" value="ECO:0007669"/>
    <property type="project" value="UniProtKB-SubCell"/>
</dbReference>
<comment type="similarity">
    <text evidence="2">Belongs to the ABC transporter superfamily.</text>
</comment>
<feature type="transmembrane region" description="Helical" evidence="8">
    <location>
        <begin position="47"/>
        <end position="67"/>
    </location>
</feature>
<dbReference type="PROSITE" id="PS50929">
    <property type="entry name" value="ABC_TM1F"/>
    <property type="match status" value="1"/>
</dbReference>
<feature type="transmembrane region" description="Helical" evidence="8">
    <location>
        <begin position="23"/>
        <end position="41"/>
    </location>
</feature>
<keyword evidence="5 11" id="KW-0067">ATP-binding</keyword>
<dbReference type="GO" id="GO:0140359">
    <property type="term" value="F:ABC-type transporter activity"/>
    <property type="evidence" value="ECO:0007669"/>
    <property type="project" value="InterPro"/>
</dbReference>
<keyword evidence="12" id="KW-1185">Reference proteome</keyword>
<evidence type="ECO:0000256" key="3">
    <source>
        <dbReference type="ARBA" id="ARBA00022692"/>
    </source>
</evidence>
<dbReference type="RefSeq" id="WP_092865844.1">
    <property type="nucleotide sequence ID" value="NZ_FPCH01000001.1"/>
</dbReference>
<feature type="transmembrane region" description="Helical" evidence="8">
    <location>
        <begin position="168"/>
        <end position="189"/>
    </location>
</feature>
<dbReference type="InterPro" id="IPR039421">
    <property type="entry name" value="Type_1_exporter"/>
</dbReference>
<dbReference type="InterPro" id="IPR011527">
    <property type="entry name" value="ABC1_TM_dom"/>
</dbReference>
<evidence type="ECO:0000313" key="12">
    <source>
        <dbReference type="Proteomes" id="UP000199423"/>
    </source>
</evidence>
<dbReference type="GO" id="GO:0034775">
    <property type="term" value="P:glutathione transmembrane transport"/>
    <property type="evidence" value="ECO:0007669"/>
    <property type="project" value="InterPro"/>
</dbReference>
<evidence type="ECO:0000313" key="11">
    <source>
        <dbReference type="EMBL" id="SFV29921.1"/>
    </source>
</evidence>
<dbReference type="GO" id="GO:0045454">
    <property type="term" value="P:cell redox homeostasis"/>
    <property type="evidence" value="ECO:0007669"/>
    <property type="project" value="InterPro"/>
</dbReference>
<feature type="domain" description="ABC transmembrane type-1" evidence="10">
    <location>
        <begin position="24"/>
        <end position="313"/>
    </location>
</feature>
<reference evidence="12" key="1">
    <citation type="submission" date="2016-10" db="EMBL/GenBank/DDBJ databases">
        <authorList>
            <person name="Varghese N."/>
            <person name="Submissions S."/>
        </authorList>
    </citation>
    <scope>NUCLEOTIDE SEQUENCE [LARGE SCALE GENOMIC DNA]</scope>
    <source>
        <strain evidence="12">DSM 1565</strain>
    </source>
</reference>
<dbReference type="PANTHER" id="PTHR24221:SF654">
    <property type="entry name" value="ATP-BINDING CASSETTE SUB-FAMILY B MEMBER 6"/>
    <property type="match status" value="1"/>
</dbReference>
<dbReference type="InterPro" id="IPR014223">
    <property type="entry name" value="ABC_CydC/D"/>
</dbReference>
<dbReference type="InterPro" id="IPR027417">
    <property type="entry name" value="P-loop_NTPase"/>
</dbReference>
<evidence type="ECO:0000256" key="6">
    <source>
        <dbReference type="ARBA" id="ARBA00022989"/>
    </source>
</evidence>
<feature type="transmembrane region" description="Helical" evidence="8">
    <location>
        <begin position="140"/>
        <end position="162"/>
    </location>
</feature>
<keyword evidence="6 8" id="KW-1133">Transmembrane helix</keyword>
<dbReference type="SMART" id="SM00382">
    <property type="entry name" value="AAA"/>
    <property type="match status" value="1"/>
</dbReference>
<sequence>MTRTFDDLKPVLELFWRGPRRKLLLGMLISTATILSGIALLGLSGWFITATAIAGMSAATALAFDVFSPSAGIRFFALARTASRYGERLITHDATLGTLAELRERLFRGSSERRAAEELRMRPAKLLFRITQDVDALDSLYLRVLVPLGAAFAAALAIGVALGLLHPVVGLAAGAFLIATGLAVPLLAARAAERPARRRAHALEVLRSRVIDLVSGQTELVMAGRLTAQRGKIADADRKLANADDRLNFVETAVFAAFGIANAILIAAMLLVVAALAKSGNISAPVASFAVLIVVAALEPFAALRRGAIELGRTRLAARRIGPRLLTVASPQRSDPPDGIAVSLDHVSVRHEHAPQLLLRDLSLSLRSGERLALIGESGAGKSTLLGVIAGEIPIEDGKVVSVPGTLLTQRTELFADSLRDNLRLADPTADDSQILHALTAAGLGAYIAGQPKGLDTRLGEGGLGLSGGEARRLALARLFLRDTRLWLLDEPTEGLDGATARDVIARLKANASGRTLVIATHIQREAEIADRLLIMKRGHVVASPRRGEAAFETALAALRQD</sequence>
<name>A0A1I7N5I6_9HYPH</name>
<evidence type="ECO:0000256" key="5">
    <source>
        <dbReference type="ARBA" id="ARBA00022840"/>
    </source>
</evidence>
<keyword evidence="7 8" id="KW-0472">Membrane</keyword>
<feature type="transmembrane region" description="Helical" evidence="8">
    <location>
        <begin position="253"/>
        <end position="276"/>
    </location>
</feature>
<keyword evidence="4" id="KW-0547">Nucleotide-binding</keyword>
<dbReference type="Pfam" id="PF00005">
    <property type="entry name" value="ABC_tran"/>
    <property type="match status" value="1"/>
</dbReference>
<dbReference type="AlphaFoldDB" id="A0A1I7N5I6"/>
<accession>A0A1I7N5I6</accession>
<dbReference type="InterPro" id="IPR003593">
    <property type="entry name" value="AAA+_ATPase"/>
</dbReference>
<dbReference type="GO" id="GO:0005524">
    <property type="term" value="F:ATP binding"/>
    <property type="evidence" value="ECO:0007669"/>
    <property type="project" value="UniProtKB-KW"/>
</dbReference>
<keyword evidence="3 8" id="KW-0812">Transmembrane</keyword>
<dbReference type="STRING" id="51670.SAMN04488557_1366"/>
<evidence type="ECO:0000256" key="7">
    <source>
        <dbReference type="ARBA" id="ARBA00023136"/>
    </source>
</evidence>
<protein>
    <submittedName>
        <fullName evidence="11">ATP-binding cassette, subfamily C, CydC</fullName>
    </submittedName>
</protein>
<evidence type="ECO:0000256" key="2">
    <source>
        <dbReference type="ARBA" id="ARBA00005417"/>
    </source>
</evidence>
<dbReference type="SUPFAM" id="SSF90123">
    <property type="entry name" value="ABC transporter transmembrane region"/>
    <property type="match status" value="1"/>
</dbReference>
<feature type="domain" description="ABC transporter" evidence="9">
    <location>
        <begin position="342"/>
        <end position="559"/>
    </location>
</feature>
<evidence type="ECO:0000259" key="9">
    <source>
        <dbReference type="PROSITE" id="PS50893"/>
    </source>
</evidence>
<dbReference type="SUPFAM" id="SSF52540">
    <property type="entry name" value="P-loop containing nucleoside triphosphate hydrolases"/>
    <property type="match status" value="1"/>
</dbReference>
<evidence type="ECO:0000256" key="1">
    <source>
        <dbReference type="ARBA" id="ARBA00004651"/>
    </source>
</evidence>
<feature type="transmembrane region" description="Helical" evidence="8">
    <location>
        <begin position="282"/>
        <end position="304"/>
    </location>
</feature>
<evidence type="ECO:0000256" key="8">
    <source>
        <dbReference type="SAM" id="Phobius"/>
    </source>
</evidence>
<dbReference type="PANTHER" id="PTHR24221">
    <property type="entry name" value="ATP-BINDING CASSETTE SUB-FAMILY B"/>
    <property type="match status" value="1"/>
</dbReference>
<dbReference type="GO" id="GO:0034040">
    <property type="term" value="F:ATPase-coupled lipid transmembrane transporter activity"/>
    <property type="evidence" value="ECO:0007669"/>
    <property type="project" value="TreeGrafter"/>
</dbReference>
<dbReference type="GO" id="GO:0016887">
    <property type="term" value="F:ATP hydrolysis activity"/>
    <property type="evidence" value="ECO:0007669"/>
    <property type="project" value="InterPro"/>
</dbReference>
<dbReference type="Gene3D" id="1.20.1560.10">
    <property type="entry name" value="ABC transporter type 1, transmembrane domain"/>
    <property type="match status" value="1"/>
</dbReference>
<dbReference type="InterPro" id="IPR036640">
    <property type="entry name" value="ABC1_TM_sf"/>
</dbReference>
<dbReference type="Gene3D" id="3.40.50.300">
    <property type="entry name" value="P-loop containing nucleotide triphosphate hydrolases"/>
    <property type="match status" value="1"/>
</dbReference>
<gene>
    <name evidence="11" type="ORF">SAMN04488557_1366</name>
</gene>
<comment type="subcellular location">
    <subcellularLocation>
        <location evidence="1">Cell membrane</location>
        <topology evidence="1">Multi-pass membrane protein</topology>
    </subcellularLocation>
</comment>
<evidence type="ECO:0000259" key="10">
    <source>
        <dbReference type="PROSITE" id="PS50929"/>
    </source>
</evidence>
<dbReference type="PROSITE" id="PS00211">
    <property type="entry name" value="ABC_TRANSPORTER_1"/>
    <property type="match status" value="1"/>
</dbReference>
<dbReference type="OrthoDB" id="5288404at2"/>